<dbReference type="GO" id="GO:0043565">
    <property type="term" value="F:sequence-specific DNA binding"/>
    <property type="evidence" value="ECO:0007669"/>
    <property type="project" value="InterPro"/>
</dbReference>
<dbReference type="Proteomes" id="UP000315700">
    <property type="component" value="Chromosome"/>
</dbReference>
<gene>
    <name evidence="3" type="ORF">Pan44_01410</name>
</gene>
<dbReference type="GO" id="GO:0006355">
    <property type="term" value="P:regulation of DNA-templated transcription"/>
    <property type="evidence" value="ECO:0007669"/>
    <property type="project" value="InterPro"/>
</dbReference>
<feature type="transmembrane region" description="Helical" evidence="1">
    <location>
        <begin position="38"/>
        <end position="58"/>
    </location>
</feature>
<keyword evidence="1" id="KW-0472">Membrane</keyword>
<evidence type="ECO:0000256" key="1">
    <source>
        <dbReference type="SAM" id="Phobius"/>
    </source>
</evidence>
<evidence type="ECO:0000259" key="2">
    <source>
        <dbReference type="PROSITE" id="PS50114"/>
    </source>
</evidence>
<dbReference type="InParanoid" id="A0A517S7M6"/>
<organism evidence="3 4">
    <name type="scientific">Caulifigura coniformis</name>
    <dbReference type="NCBI Taxonomy" id="2527983"/>
    <lineage>
        <taxon>Bacteria</taxon>
        <taxon>Pseudomonadati</taxon>
        <taxon>Planctomycetota</taxon>
        <taxon>Planctomycetia</taxon>
        <taxon>Planctomycetales</taxon>
        <taxon>Planctomycetaceae</taxon>
        <taxon>Caulifigura</taxon>
    </lineage>
</organism>
<evidence type="ECO:0000313" key="4">
    <source>
        <dbReference type="Proteomes" id="UP000315700"/>
    </source>
</evidence>
<keyword evidence="1" id="KW-0812">Transmembrane</keyword>
<dbReference type="OrthoDB" id="268322at2"/>
<dbReference type="AlphaFoldDB" id="A0A517S7M6"/>
<keyword evidence="4" id="KW-1185">Reference proteome</keyword>
<evidence type="ECO:0000313" key="3">
    <source>
        <dbReference type="EMBL" id="QDT52132.1"/>
    </source>
</evidence>
<dbReference type="PROSITE" id="PS50114">
    <property type="entry name" value="GATA_ZN_FINGER_2"/>
    <property type="match status" value="1"/>
</dbReference>
<name>A0A517S7M6_9PLAN</name>
<accession>A0A517S7M6</accession>
<dbReference type="InterPro" id="IPR000679">
    <property type="entry name" value="Znf_GATA"/>
</dbReference>
<dbReference type="RefSeq" id="WP_145026243.1">
    <property type="nucleotide sequence ID" value="NZ_CP036271.1"/>
</dbReference>
<reference evidence="3 4" key="1">
    <citation type="submission" date="2019-02" db="EMBL/GenBank/DDBJ databases">
        <title>Deep-cultivation of Planctomycetes and their phenomic and genomic characterization uncovers novel biology.</title>
        <authorList>
            <person name="Wiegand S."/>
            <person name="Jogler M."/>
            <person name="Boedeker C."/>
            <person name="Pinto D."/>
            <person name="Vollmers J."/>
            <person name="Rivas-Marin E."/>
            <person name="Kohn T."/>
            <person name="Peeters S.H."/>
            <person name="Heuer A."/>
            <person name="Rast P."/>
            <person name="Oberbeckmann S."/>
            <person name="Bunk B."/>
            <person name="Jeske O."/>
            <person name="Meyerdierks A."/>
            <person name="Storesund J.E."/>
            <person name="Kallscheuer N."/>
            <person name="Luecker S."/>
            <person name="Lage O.M."/>
            <person name="Pohl T."/>
            <person name="Merkel B.J."/>
            <person name="Hornburger P."/>
            <person name="Mueller R.-W."/>
            <person name="Bruemmer F."/>
            <person name="Labrenz M."/>
            <person name="Spormann A.M."/>
            <person name="Op den Camp H."/>
            <person name="Overmann J."/>
            <person name="Amann R."/>
            <person name="Jetten M.S.M."/>
            <person name="Mascher T."/>
            <person name="Medema M.H."/>
            <person name="Devos D.P."/>
            <person name="Kaster A.-K."/>
            <person name="Ovreas L."/>
            <person name="Rohde M."/>
            <person name="Galperin M.Y."/>
            <person name="Jogler C."/>
        </authorList>
    </citation>
    <scope>NUCLEOTIDE SEQUENCE [LARGE SCALE GENOMIC DNA]</scope>
    <source>
        <strain evidence="3 4">Pan44</strain>
    </source>
</reference>
<feature type="domain" description="GATA-type" evidence="2">
    <location>
        <begin position="101"/>
        <end position="139"/>
    </location>
</feature>
<proteinExistence type="predicted"/>
<dbReference type="EMBL" id="CP036271">
    <property type="protein sequence ID" value="QDT52132.1"/>
    <property type="molecule type" value="Genomic_DNA"/>
</dbReference>
<keyword evidence="1" id="KW-1133">Transmembrane helix</keyword>
<dbReference type="KEGG" id="ccos:Pan44_01410"/>
<protein>
    <recommendedName>
        <fullName evidence="2">GATA-type domain-containing protein</fullName>
    </recommendedName>
</protein>
<sequence>MARLIGIVPLGIGLSALMFAWSSEFGGGFGVPIFFRLFFSFIALAFVMAGAGTLFAGLKGGAHSGLINRALDLQQQLQAEMRARGMTPPIDQETTNEPRMSSEGYLCPSCNAPIGSRADVSPHGDVKCQHCGRWFNVHG</sequence>